<gene>
    <name evidence="2" type="ORF">AMYX_14210</name>
</gene>
<evidence type="ECO:0000313" key="2">
    <source>
        <dbReference type="EMBL" id="GEJ56680.1"/>
    </source>
</evidence>
<dbReference type="RefSeq" id="WP_176064167.1">
    <property type="nucleotide sequence ID" value="NZ_BJTG01000003.1"/>
</dbReference>
<evidence type="ECO:0000313" key="3">
    <source>
        <dbReference type="Proteomes" id="UP000503640"/>
    </source>
</evidence>
<feature type="chain" id="PRO_5029648053" description="Outer membrane efflux protein" evidence="1">
    <location>
        <begin position="18"/>
        <end position="411"/>
    </location>
</feature>
<evidence type="ECO:0000256" key="1">
    <source>
        <dbReference type="SAM" id="SignalP"/>
    </source>
</evidence>
<name>A0A7I9VKK5_9BACT</name>
<dbReference type="InterPro" id="IPR010131">
    <property type="entry name" value="MdtP/NodT-like"/>
</dbReference>
<protein>
    <recommendedName>
        <fullName evidence="4">Outer membrane efflux protein</fullName>
    </recommendedName>
</protein>
<organism evidence="2 3">
    <name type="scientific">Anaeromyxobacter diazotrophicus</name>
    <dbReference type="NCBI Taxonomy" id="2590199"/>
    <lineage>
        <taxon>Bacteria</taxon>
        <taxon>Pseudomonadati</taxon>
        <taxon>Myxococcota</taxon>
        <taxon>Myxococcia</taxon>
        <taxon>Myxococcales</taxon>
        <taxon>Cystobacterineae</taxon>
        <taxon>Anaeromyxobacteraceae</taxon>
        <taxon>Anaeromyxobacter</taxon>
    </lineage>
</organism>
<proteinExistence type="predicted"/>
<dbReference type="PANTHER" id="PTHR30203">
    <property type="entry name" value="OUTER MEMBRANE CATION EFFLUX PROTEIN"/>
    <property type="match status" value="1"/>
</dbReference>
<comment type="caution">
    <text evidence="2">The sequence shown here is derived from an EMBL/GenBank/DDBJ whole genome shotgun (WGS) entry which is preliminary data.</text>
</comment>
<dbReference type="PANTHER" id="PTHR30203:SF24">
    <property type="entry name" value="BLR4935 PROTEIN"/>
    <property type="match status" value="1"/>
</dbReference>
<dbReference type="Proteomes" id="UP000503640">
    <property type="component" value="Unassembled WGS sequence"/>
</dbReference>
<evidence type="ECO:0008006" key="4">
    <source>
        <dbReference type="Google" id="ProtNLM"/>
    </source>
</evidence>
<accession>A0A7I9VKK5</accession>
<sequence>MPAIGSVLFAAALAASADALTFDEALGLAERAPSVEAARAATSAQRDLASRISSQTSNPLLTVEPGYRISSSPTSTTRFEGTATLSQSWNLAGLASRRREAARGEGDQLDAEARATALARRLSAAQAWVDLWAAQAALADARQEAELAADLAARTGRAAEQALLTRADAADAVTYRAEARLLALSVEGETTDLGFRLARETARPPAALATAGELPSPTLPPPGEWAGLVARAGALPEVAARRLTARAESARAAEARAARGTALTLGAAVQRDNLGEYVVFGQVGVSLPLFDRGEREAAPFAAAAARAQGEAEEAGRAAAAELARAFHEVEHTGEVLHELEQGFLPASAEAARLREVTFRAGDATVLEVLVSRRSAAAARARLNRARAAHAWAQVKVWLELAEVARAEGRAS</sequence>
<feature type="signal peptide" evidence="1">
    <location>
        <begin position="1"/>
        <end position="17"/>
    </location>
</feature>
<dbReference type="EMBL" id="BJTG01000003">
    <property type="protein sequence ID" value="GEJ56680.1"/>
    <property type="molecule type" value="Genomic_DNA"/>
</dbReference>
<dbReference type="SUPFAM" id="SSF56954">
    <property type="entry name" value="Outer membrane efflux proteins (OEP)"/>
    <property type="match status" value="1"/>
</dbReference>
<reference evidence="3" key="1">
    <citation type="journal article" date="2020" name="Appl. Environ. Microbiol.">
        <title>Diazotrophic Anaeromyxobacter Isolates from Soils.</title>
        <authorList>
            <person name="Masuda Y."/>
            <person name="Yamanaka H."/>
            <person name="Xu Z.X."/>
            <person name="Shiratori Y."/>
            <person name="Aono T."/>
            <person name="Amachi S."/>
            <person name="Senoo K."/>
            <person name="Itoh H."/>
        </authorList>
    </citation>
    <scope>NUCLEOTIDE SEQUENCE [LARGE SCALE GENOMIC DNA]</scope>
    <source>
        <strain evidence="3">R267</strain>
    </source>
</reference>
<dbReference type="Gene3D" id="1.20.1600.10">
    <property type="entry name" value="Outer membrane efflux proteins (OEP)"/>
    <property type="match status" value="1"/>
</dbReference>
<dbReference type="AlphaFoldDB" id="A0A7I9VKK5"/>
<keyword evidence="3" id="KW-1185">Reference proteome</keyword>
<dbReference type="GO" id="GO:0015562">
    <property type="term" value="F:efflux transmembrane transporter activity"/>
    <property type="evidence" value="ECO:0007669"/>
    <property type="project" value="InterPro"/>
</dbReference>
<keyword evidence="1" id="KW-0732">Signal</keyword>